<accession>A0A9P3UR48</accession>
<comment type="caution">
    <text evidence="1">The sequence shown here is derived from an EMBL/GenBank/DDBJ whole genome shotgun (WGS) entry which is preliminary data.</text>
</comment>
<reference evidence="1" key="1">
    <citation type="submission" date="2022-07" db="EMBL/GenBank/DDBJ databases">
        <title>The genome of Lyophyllum shimeji provides insight into the initial evolution of ectomycorrhizal fungal genome.</title>
        <authorList>
            <person name="Kobayashi Y."/>
            <person name="Shibata T."/>
            <person name="Hirakawa H."/>
            <person name="Shigenobu S."/>
            <person name="Nishiyama T."/>
            <person name="Yamada A."/>
            <person name="Hasebe M."/>
            <person name="Kawaguchi M."/>
        </authorList>
    </citation>
    <scope>NUCLEOTIDE SEQUENCE</scope>
    <source>
        <strain evidence="1">AT787</strain>
    </source>
</reference>
<evidence type="ECO:0008006" key="3">
    <source>
        <dbReference type="Google" id="ProtNLM"/>
    </source>
</evidence>
<organism evidence="1 2">
    <name type="scientific">Lyophyllum shimeji</name>
    <name type="common">Hon-shimeji</name>
    <name type="synonym">Tricholoma shimeji</name>
    <dbReference type="NCBI Taxonomy" id="47721"/>
    <lineage>
        <taxon>Eukaryota</taxon>
        <taxon>Fungi</taxon>
        <taxon>Dikarya</taxon>
        <taxon>Basidiomycota</taxon>
        <taxon>Agaricomycotina</taxon>
        <taxon>Agaricomycetes</taxon>
        <taxon>Agaricomycetidae</taxon>
        <taxon>Agaricales</taxon>
        <taxon>Tricholomatineae</taxon>
        <taxon>Lyophyllaceae</taxon>
        <taxon>Lyophyllum</taxon>
    </lineage>
</organism>
<protein>
    <recommendedName>
        <fullName evidence="3">DUF2855 family protein</fullName>
    </recommendedName>
</protein>
<sequence>MKIHENFTLCVPRVSSGQDPHRAVLVRSQTPTQFPSNHVLIKVERFGFSANNVTYQALGEHTHFRYFDFNAAPEAGPVSPRTHALFPVWGFGTVVKSTHPKIKEGERVYGYFAPTRYLLLPVSPADINKHAFYVPRPHLPPDRRPYNQILRCAADPQYSPDPVFKDLTMLYRPLFWTSFWCEDWLFSSNYRNGASTILISSASSKTAFCLAYLIKKRIACGDLSQDTCIVGLTSKGNVEFTKGLGHYDEVLEYGSFTSGRAFQGGAEERSIYVDVASNDALNQRVLAHFASPYTASLAACVTLGLTNLSPASSFGAGTIGWSTNTFETSSWAAPISQFWPKFENFFMPEWLDVRKHQLSINEIFARQNEAWQELMRDCVGWVKMERVYGGQAVKRAYEEVRGREDGRARDCNLMSNCS</sequence>
<proteinExistence type="predicted"/>
<dbReference type="Proteomes" id="UP001063166">
    <property type="component" value="Unassembled WGS sequence"/>
</dbReference>
<evidence type="ECO:0000313" key="2">
    <source>
        <dbReference type="Proteomes" id="UP001063166"/>
    </source>
</evidence>
<name>A0A9P3UR48_LYOSH</name>
<dbReference type="Pfam" id="PF11017">
    <property type="entry name" value="DUF2855"/>
    <property type="match status" value="1"/>
</dbReference>
<dbReference type="EMBL" id="BRPK01000011">
    <property type="protein sequence ID" value="GLB42293.1"/>
    <property type="molecule type" value="Genomic_DNA"/>
</dbReference>
<evidence type="ECO:0000313" key="1">
    <source>
        <dbReference type="EMBL" id="GLB42293.1"/>
    </source>
</evidence>
<dbReference type="InterPro" id="IPR021276">
    <property type="entry name" value="DUF2855"/>
</dbReference>
<gene>
    <name evidence="1" type="ORF">LshimejAT787_1103080</name>
</gene>
<dbReference type="AlphaFoldDB" id="A0A9P3UR48"/>
<dbReference type="OrthoDB" id="192702at2759"/>
<keyword evidence="2" id="KW-1185">Reference proteome</keyword>